<evidence type="ECO:0000313" key="3">
    <source>
        <dbReference type="Proteomes" id="UP000002164"/>
    </source>
</evidence>
<evidence type="ECO:0000313" key="2">
    <source>
        <dbReference type="EMBL" id="ACA40368.1"/>
    </source>
</evidence>
<dbReference type="KEGG" id="lsp:Bsph_2835"/>
<name>B1HMK2_LYSSC</name>
<keyword evidence="1" id="KW-1133">Transmembrane helix</keyword>
<organism evidence="2 3">
    <name type="scientific">Lysinibacillus sphaericus (strain C3-41)</name>
    <dbReference type="NCBI Taxonomy" id="444177"/>
    <lineage>
        <taxon>Bacteria</taxon>
        <taxon>Bacillati</taxon>
        <taxon>Bacillota</taxon>
        <taxon>Bacilli</taxon>
        <taxon>Bacillales</taxon>
        <taxon>Bacillaceae</taxon>
        <taxon>Lysinibacillus</taxon>
    </lineage>
</organism>
<dbReference type="Proteomes" id="UP000002164">
    <property type="component" value="Chromosome"/>
</dbReference>
<protein>
    <submittedName>
        <fullName evidence="2">Uncharacterized protein</fullName>
    </submittedName>
</protein>
<keyword evidence="1" id="KW-0812">Transmembrane</keyword>
<proteinExistence type="predicted"/>
<dbReference type="EMBL" id="CP000817">
    <property type="protein sequence ID" value="ACA40368.1"/>
    <property type="molecule type" value="Genomic_DNA"/>
</dbReference>
<sequence length="38" mass="4551">MESGHYEWQLEWYHGITMLSSLIIEARAFFIEKRGGYT</sequence>
<feature type="transmembrane region" description="Helical" evidence="1">
    <location>
        <begin position="12"/>
        <end position="30"/>
    </location>
</feature>
<evidence type="ECO:0000256" key="1">
    <source>
        <dbReference type="SAM" id="Phobius"/>
    </source>
</evidence>
<gene>
    <name evidence="2" type="ordered locus">Bsph_2835</name>
</gene>
<reference evidence="2 3" key="1">
    <citation type="journal article" date="2008" name="J. Bacteriol.">
        <title>Complete genome sequence of the mosquitocidal bacterium Bacillus sphaericus C3-41 and comparison with those of closely related Bacillus species.</title>
        <authorList>
            <person name="Hu X."/>
            <person name="Fan W."/>
            <person name="Han B."/>
            <person name="Liu H."/>
            <person name="Zheng D."/>
            <person name="Li Q."/>
            <person name="Dong W."/>
            <person name="Yan J."/>
            <person name="Gao M."/>
            <person name="Berry C."/>
            <person name="Yuan Z."/>
        </authorList>
    </citation>
    <scope>NUCLEOTIDE SEQUENCE [LARGE SCALE GENOMIC DNA]</scope>
    <source>
        <strain evidence="2 3">C3-41</strain>
    </source>
</reference>
<dbReference type="AlphaFoldDB" id="B1HMK2"/>
<dbReference type="HOGENOM" id="CLU_3329730_0_0_9"/>
<accession>B1HMK2</accession>
<dbReference type="EnsemblBacteria" id="ACA40368">
    <property type="protein sequence ID" value="ACA40368"/>
    <property type="gene ID" value="Bsph_2835"/>
</dbReference>
<keyword evidence="1" id="KW-0472">Membrane</keyword>